<evidence type="ECO:0000256" key="4">
    <source>
        <dbReference type="ARBA" id="ARBA00023159"/>
    </source>
</evidence>
<organism evidence="10 11">
    <name type="scientific">Clitoria ternatea</name>
    <name type="common">Butterfly pea</name>
    <dbReference type="NCBI Taxonomy" id="43366"/>
    <lineage>
        <taxon>Eukaryota</taxon>
        <taxon>Viridiplantae</taxon>
        <taxon>Streptophyta</taxon>
        <taxon>Embryophyta</taxon>
        <taxon>Tracheophyta</taxon>
        <taxon>Spermatophyta</taxon>
        <taxon>Magnoliopsida</taxon>
        <taxon>eudicotyledons</taxon>
        <taxon>Gunneridae</taxon>
        <taxon>Pentapetalae</taxon>
        <taxon>rosids</taxon>
        <taxon>fabids</taxon>
        <taxon>Fabales</taxon>
        <taxon>Fabaceae</taxon>
        <taxon>Papilionoideae</taxon>
        <taxon>50 kb inversion clade</taxon>
        <taxon>NPAAA clade</taxon>
        <taxon>indigoferoid/millettioid clade</taxon>
        <taxon>Phaseoleae</taxon>
        <taxon>Clitoria</taxon>
    </lineage>
</organism>
<dbReference type="InterPro" id="IPR018362">
    <property type="entry name" value="CCAAT-binding_factor_CS"/>
</dbReference>
<evidence type="ECO:0000256" key="1">
    <source>
        <dbReference type="ARBA" id="ARBA00004123"/>
    </source>
</evidence>
<dbReference type="PROSITE" id="PS00686">
    <property type="entry name" value="NFYA_HAP2_1"/>
    <property type="match status" value="1"/>
</dbReference>
<keyword evidence="3 8" id="KW-0238">DNA-binding</keyword>
<accession>A0AAN9FDJ9</accession>
<keyword evidence="5 8" id="KW-0804">Transcription</keyword>
<dbReference type="PANTHER" id="PTHR12632">
    <property type="entry name" value="TRANSCRIPTION FACTOR NF-Y ALPHA-RELATED"/>
    <property type="match status" value="1"/>
</dbReference>
<feature type="compositionally biased region" description="Polar residues" evidence="9">
    <location>
        <begin position="97"/>
        <end position="106"/>
    </location>
</feature>
<evidence type="ECO:0000256" key="9">
    <source>
        <dbReference type="SAM" id="MobiDB-lite"/>
    </source>
</evidence>
<dbReference type="InterPro" id="IPR001289">
    <property type="entry name" value="NFYA"/>
</dbReference>
<gene>
    <name evidence="10" type="ORF">RJT34_28311</name>
</gene>
<feature type="region of interest" description="Disordered" evidence="9">
    <location>
        <begin position="61"/>
        <end position="113"/>
    </location>
</feature>
<evidence type="ECO:0000256" key="2">
    <source>
        <dbReference type="ARBA" id="ARBA00023015"/>
    </source>
</evidence>
<evidence type="ECO:0000256" key="5">
    <source>
        <dbReference type="ARBA" id="ARBA00023163"/>
    </source>
</evidence>
<dbReference type="Pfam" id="PF02045">
    <property type="entry name" value="CBFB_NFYA"/>
    <property type="match status" value="1"/>
</dbReference>
<dbReference type="Proteomes" id="UP001359559">
    <property type="component" value="Unassembled WGS sequence"/>
</dbReference>
<comment type="subcellular location">
    <subcellularLocation>
        <location evidence="1 8">Nucleus</location>
    </subcellularLocation>
</comment>
<dbReference type="GO" id="GO:0003677">
    <property type="term" value="F:DNA binding"/>
    <property type="evidence" value="ECO:0007669"/>
    <property type="project" value="UniProtKB-KW"/>
</dbReference>
<evidence type="ECO:0000313" key="10">
    <source>
        <dbReference type="EMBL" id="KAK7271995.1"/>
    </source>
</evidence>
<dbReference type="EMBL" id="JAYKXN010000007">
    <property type="protein sequence ID" value="KAK7271995.1"/>
    <property type="molecule type" value="Genomic_DNA"/>
</dbReference>
<sequence length="333" mass="37065">MNCLCEKDSGLFSSHSMSHYAIGCPSWGTSESEFQQSPVSKSLSLKVDVLPQQYHKSKTLSFQFQEQDSSSTQSTGESYPEVGSAQTGQISVHHDSSTGSTINRTGGKSVGFVIRPSMGSQEQEFTFPPPLQDHGQSFAHMAYHYAGPSYSGLIAAAYSPQSKHMGTAPVRIPLPFDLREEPIYVNSKQYHAILRRRQYRAKLEAHNKAVKDRKPYLHESRHLHALKRARGAGGRFLNTKKIQDHTSANHGLNVCNSAHLSLSRNISQSQMHHAENYRDGISTTTCSDDTYASSGDEIFLKHGYPSHTERDMQSYTADKGGGVNHRRRLSVYM</sequence>
<dbReference type="PRINTS" id="PR00616">
    <property type="entry name" value="CCAATSUBUNTB"/>
</dbReference>
<comment type="caution">
    <text evidence="10">The sequence shown here is derived from an EMBL/GenBank/DDBJ whole genome shotgun (WGS) entry which is preliminary data.</text>
</comment>
<evidence type="ECO:0000256" key="3">
    <source>
        <dbReference type="ARBA" id="ARBA00023125"/>
    </source>
</evidence>
<comment type="function">
    <text evidence="8">Component of the sequence-specific heterotrimeric transcription factor (NF-Y) which specifically recognizes a 5'-CCAAT-3' box motif found in the promoters of its target genes.</text>
</comment>
<name>A0AAN9FDJ9_CLITE</name>
<keyword evidence="4" id="KW-0010">Activator</keyword>
<protein>
    <recommendedName>
        <fullName evidence="8">Nuclear transcription factor Y subunit</fullName>
    </recommendedName>
</protein>
<proteinExistence type="inferred from homology"/>
<dbReference type="PROSITE" id="PS51152">
    <property type="entry name" value="NFYA_HAP2_2"/>
    <property type="match status" value="1"/>
</dbReference>
<evidence type="ECO:0000256" key="7">
    <source>
        <dbReference type="ARBA" id="ARBA00025911"/>
    </source>
</evidence>
<dbReference type="GO" id="GO:0016602">
    <property type="term" value="C:CCAAT-binding factor complex"/>
    <property type="evidence" value="ECO:0007669"/>
    <property type="project" value="InterPro"/>
</dbReference>
<evidence type="ECO:0000256" key="8">
    <source>
        <dbReference type="RuleBase" id="RU367155"/>
    </source>
</evidence>
<comment type="subunit">
    <text evidence="7">Heterotrimeric transcription factor composed of three components, NF-YA, NF-YB and NF-YC. NF-YB and NF-YC must interact and dimerize for NF-YA association and DNA binding.</text>
</comment>
<dbReference type="GO" id="GO:0003700">
    <property type="term" value="F:DNA-binding transcription factor activity"/>
    <property type="evidence" value="ECO:0007669"/>
    <property type="project" value="UniProtKB-UniRule"/>
</dbReference>
<comment type="similarity">
    <text evidence="8">Belongs to the NFYA/HAP2 subunit family.</text>
</comment>
<dbReference type="AlphaFoldDB" id="A0AAN9FDJ9"/>
<keyword evidence="2 8" id="KW-0805">Transcription regulation</keyword>
<dbReference type="SMART" id="SM00521">
    <property type="entry name" value="CBF"/>
    <property type="match status" value="1"/>
</dbReference>
<evidence type="ECO:0000256" key="6">
    <source>
        <dbReference type="ARBA" id="ARBA00023242"/>
    </source>
</evidence>
<feature type="compositionally biased region" description="Polar residues" evidence="9">
    <location>
        <begin position="61"/>
        <end position="77"/>
    </location>
</feature>
<keyword evidence="11" id="KW-1185">Reference proteome</keyword>
<dbReference type="Gene3D" id="6.10.250.2430">
    <property type="match status" value="1"/>
</dbReference>
<keyword evidence="6 8" id="KW-0539">Nucleus</keyword>
<reference evidence="10 11" key="1">
    <citation type="submission" date="2024-01" db="EMBL/GenBank/DDBJ databases">
        <title>The genomes of 5 underutilized Papilionoideae crops provide insights into root nodulation and disease resistance.</title>
        <authorList>
            <person name="Yuan L."/>
        </authorList>
    </citation>
    <scope>NUCLEOTIDE SEQUENCE [LARGE SCALE GENOMIC DNA]</scope>
    <source>
        <strain evidence="10">LY-2023</strain>
        <tissue evidence="10">Leaf</tissue>
    </source>
</reference>
<evidence type="ECO:0000313" key="11">
    <source>
        <dbReference type="Proteomes" id="UP001359559"/>
    </source>
</evidence>